<dbReference type="FunFam" id="3.30.559.10:FF:000023">
    <property type="entry name" value="Non-ribosomal peptide synthetase"/>
    <property type="match status" value="1"/>
</dbReference>
<dbReference type="PROSITE" id="PS50075">
    <property type="entry name" value="CARRIER"/>
    <property type="match status" value="3"/>
</dbReference>
<dbReference type="SMART" id="SM00823">
    <property type="entry name" value="PKS_PP"/>
    <property type="match status" value="3"/>
</dbReference>
<dbReference type="GO" id="GO:0044550">
    <property type="term" value="P:secondary metabolite biosynthetic process"/>
    <property type="evidence" value="ECO:0007669"/>
    <property type="project" value="TreeGrafter"/>
</dbReference>
<feature type="domain" description="Carrier" evidence="9">
    <location>
        <begin position="1056"/>
        <end position="1130"/>
    </location>
</feature>
<evidence type="ECO:0000256" key="6">
    <source>
        <dbReference type="ARBA" id="ARBA00022553"/>
    </source>
</evidence>
<dbReference type="InterPro" id="IPR010071">
    <property type="entry name" value="AA_adenyl_dom"/>
</dbReference>
<proteinExistence type="inferred from homology"/>
<dbReference type="Pfam" id="PF00668">
    <property type="entry name" value="Condensation"/>
    <property type="match status" value="2"/>
</dbReference>
<dbReference type="SUPFAM" id="SSF47336">
    <property type="entry name" value="ACP-like"/>
    <property type="match status" value="3"/>
</dbReference>
<dbReference type="InterPro" id="IPR001242">
    <property type="entry name" value="Condensation_dom"/>
</dbReference>
<evidence type="ECO:0000256" key="8">
    <source>
        <dbReference type="ARBA" id="ARBA00033440"/>
    </source>
</evidence>
<dbReference type="PROSITE" id="PS00455">
    <property type="entry name" value="AMP_BINDING"/>
    <property type="match status" value="2"/>
</dbReference>
<gene>
    <name evidence="10" type="ORF">GCM10010334_43830</name>
</gene>
<dbReference type="FunFam" id="3.30.559.30:FF:000006">
    <property type="entry name" value="Yersiniabactin polyketide/non-ribosomal peptide synthetase"/>
    <property type="match status" value="2"/>
</dbReference>
<keyword evidence="6" id="KW-0597">Phosphoprotein</keyword>
<dbReference type="GO" id="GO:0031177">
    <property type="term" value="F:phosphopantetheine binding"/>
    <property type="evidence" value="ECO:0007669"/>
    <property type="project" value="InterPro"/>
</dbReference>
<evidence type="ECO:0000256" key="7">
    <source>
        <dbReference type="ARBA" id="ARBA00022598"/>
    </source>
</evidence>
<evidence type="ECO:0000313" key="11">
    <source>
        <dbReference type="Proteomes" id="UP000638353"/>
    </source>
</evidence>
<name>A0A919CBJ3_9ACTN</name>
<dbReference type="Proteomes" id="UP000638353">
    <property type="component" value="Unassembled WGS sequence"/>
</dbReference>
<dbReference type="Gene3D" id="1.10.1200.10">
    <property type="entry name" value="ACP-like"/>
    <property type="match status" value="3"/>
</dbReference>
<dbReference type="InterPro" id="IPR020806">
    <property type="entry name" value="PKS_PP-bd"/>
</dbReference>
<evidence type="ECO:0000256" key="2">
    <source>
        <dbReference type="ARBA" id="ARBA00005102"/>
    </source>
</evidence>
<dbReference type="Gene3D" id="3.30.300.30">
    <property type="match status" value="2"/>
</dbReference>
<dbReference type="NCBIfam" id="TIGR01733">
    <property type="entry name" value="AA-adenyl-dom"/>
    <property type="match status" value="2"/>
</dbReference>
<dbReference type="GO" id="GO:0072330">
    <property type="term" value="P:monocarboxylic acid biosynthetic process"/>
    <property type="evidence" value="ECO:0007669"/>
    <property type="project" value="UniProtKB-ARBA"/>
</dbReference>
<dbReference type="InterPro" id="IPR020845">
    <property type="entry name" value="AMP-binding_CS"/>
</dbReference>
<dbReference type="PROSITE" id="PS00012">
    <property type="entry name" value="PHOSPHOPANTETHEINE"/>
    <property type="match status" value="2"/>
</dbReference>
<organism evidence="10 11">
    <name type="scientific">Streptomyces finlayi</name>
    <dbReference type="NCBI Taxonomy" id="67296"/>
    <lineage>
        <taxon>Bacteria</taxon>
        <taxon>Bacillati</taxon>
        <taxon>Actinomycetota</taxon>
        <taxon>Actinomycetes</taxon>
        <taxon>Kitasatosporales</taxon>
        <taxon>Streptomycetaceae</taxon>
        <taxon>Streptomyces</taxon>
    </lineage>
</organism>
<dbReference type="CDD" id="cd19535">
    <property type="entry name" value="Cyc_NRPS"/>
    <property type="match status" value="2"/>
</dbReference>
<dbReference type="InterPro" id="IPR057737">
    <property type="entry name" value="Condensation_MtbB-like"/>
</dbReference>
<feature type="domain" description="Carrier" evidence="9">
    <location>
        <begin position="10"/>
        <end position="83"/>
    </location>
</feature>
<sequence>MTSEVTAGRALSAEEIRGAVAERLELPAGEIGWEEDLVTLGLDSLGMMNLAASWQEAGVEVTFGDLVEEPTVRAWAALLSGGEDGSGPRPEAGREAAAEGDAFALAPMQHAYWSGRQPGMPLGCGSHFYFEFDVAADVARWDGAVAALRRRHPMLRAAVGPDGEQRILPECRGLDEVVDLRGPSGAERELRLADLRETLSHQTLPVGEGRGLDVRLALLPAGKGRLFLDIDMIVCDASSFRLVVGDLARLYEDPAAAPAQPALSFSEYRRLVDAGGREPRPADVSYWQERAEDLPEAPRLPLAAAPERLGRVHTVRRHAWLAPETYARFVQHARSNGLTVSMAVATAYADVLAAWSEEAEFLLNLPVLNRVPVHPEVGRIVGDFTDLLLLQVSPDARRTFVERAHAVQEQYRRDAAHTAYGGTSVLRDLARTAAGANRRAGVVFTSALSLGELFDGATRAVLGAPVWMSSQTSGVWIDLQLIEHDGGMLINWETTENLFEAGVPEAMFEAFVNRVRLLASQPSAWWESLPVRPPAPQLQARRTANDTRAELPRRTLHEEFFRQAAERAGAPAALWGEDQVLTYGELADRALRLAHALRTTGVTAGDRVVITLPKGVEQVVAVLAVHALGAAYVPVGTEQPEARRRTVEALSGARCAVVRDAGGGPIPYVDVRCCADPRLPLLERPVEVSPDDPAYVIFTSGSTGEPKGVEQTHAAAHNTVAALNARFRVGPGDRTLCLSALDFDLSVYDVFGPLSAGGALVLVDDAERRAPEVWLRRAAEHRATVLNCVPALLDMALTTAASRPGPGGWPFRLQLLGGDWAGLDLPGRVHALRPDSVFVVLGGTTETAIHSTVQEVTEVDPAWPSIPYNVPLANQLCRIADEHGGDRPDWVAGELWIGGAGVARGYVGAPELTAAKFVEADGVRWYRTGDRARYRPGAVIEFLGRADLQVKVNGYRIELGEVERALGLHPGVRDVVVTPVAGHGGALYALLSPDTVDPEEVLATAARQVPAYMVPARAVAVDALPLSRNGKVDRAAAGRLLAAVLDERTRDGASDAPRGAAEETVAALWATLLGSGPLGRDANFFHVGGDSLQAARLLAALRREGYEGRLGDLFTHPTVSGFAGTLVRGEAQAAASVPADPEHRYEPFPLTDVQRAYWLGRDPDFALGGVASYWYWEFTSDRVDLGRLEAAWNALVRRHEMMRAVLDGEGGQRILPEVPHYRFAVTRSTAADHAEQAAALGEVMSQQVLDVTSWPLFDVRAVQRDDGRTVFGVGFDYVVLDALSIMTIFTELNALYAEPGLELPELELSFRDYLLAQRTDPVARARDEAYWLKAIEELPAAPELPTALDPEHIDRPRFVRDEFRIDAATWAKLRRRTADEGLTASTVVAAAFAEVLAAWSAETSLTLNLTVFDRQDVHPQVNQVVGDFTSLLLLGHHSRPDGSWAETVRRLQGQVWEGIEHRNVSTTWVLQQLARRTGGGQMLMPVVFTSTLGVSADFKDLSFGFGELRRGLSQSPQVALDCQVVERDGGLAVNWDHVDGLYSPGVIPAALEAMRRLLVALADSDWSRPAPPVALPEAQAQVRAEANDTAAPLPARTLHLPVFDVARRTPGAVAVRAQSGEAVTYAELAGHALAVAGRLVALGARPGETVVVSLPKGPDQVAAVLGVLAAGCAYVPVGVGQPAARRNRIVRSAGARIALVADGTVPGGDWEESVRTVPMDEASAGAPLAEPVPVDPGQLAYVIYTSGSTGEPKGVEITHAAAANTIDAVNSRYGVGCDDTVLQVSALDFDLSVYDLFGLLAVGGTVVTLTEDVRREAAVWAALAAEHEVTVWNTVPTLLDMLLVACEPGPGLPALRVAIVSGDWVGLDLCERLRACAPDALLVAMGGATEASIWSNAHDVSAVDPAWVSVPYGKPLANQCFRVVDAHGRDRPDFVPGELWIGGAGVALGYRGDPDRSAASFVTAGGQRWYRTGDLGRYHPSGVLEFLGRRDHQVKVRGHRIELGEIETRLRELPAVARAVAWVDSSAGVRRLAAVVTCEPGPDPAPAAPDLLSALAAHLPAHMIPEHLTVVDALPLNANAKVDRAAVARLYGLRHLSSESPADDRPQGDTERAVAEVWADLLEAPGVGRSANFFGLGGDSLTATRVVQQFAKRFGVELSLRRLFNHPTIAEIAAVLDAEIAGSHPHHASARLEEGVL</sequence>
<accession>A0A919CBJ3</accession>
<dbReference type="Gene3D" id="3.30.559.10">
    <property type="entry name" value="Chloramphenicol acetyltransferase-like domain"/>
    <property type="match status" value="2"/>
</dbReference>
<dbReference type="Gene3D" id="3.40.50.12780">
    <property type="entry name" value="N-terminal domain of ligase-like"/>
    <property type="match status" value="2"/>
</dbReference>
<evidence type="ECO:0000259" key="9">
    <source>
        <dbReference type="PROSITE" id="PS50075"/>
    </source>
</evidence>
<dbReference type="CDD" id="cd12114">
    <property type="entry name" value="A_NRPS_TlmIV_like"/>
    <property type="match status" value="1"/>
</dbReference>
<dbReference type="InterPro" id="IPR009081">
    <property type="entry name" value="PP-bd_ACP"/>
</dbReference>
<dbReference type="PANTHER" id="PTHR45527">
    <property type="entry name" value="NONRIBOSOMAL PEPTIDE SYNTHETASE"/>
    <property type="match status" value="1"/>
</dbReference>
<comment type="similarity">
    <text evidence="3">Belongs to the ATP-dependent AMP-binding enzyme family. MbtB subfamily.</text>
</comment>
<dbReference type="FunFam" id="1.10.1200.10:FF:000016">
    <property type="entry name" value="Non-ribosomal peptide synthase"/>
    <property type="match status" value="1"/>
</dbReference>
<comment type="cofactor">
    <cofactor evidence="1">
        <name>pantetheine 4'-phosphate</name>
        <dbReference type="ChEBI" id="CHEBI:47942"/>
    </cofactor>
</comment>
<dbReference type="Pfam" id="PF00501">
    <property type="entry name" value="AMP-binding"/>
    <property type="match status" value="2"/>
</dbReference>
<comment type="caution">
    <text evidence="10">The sequence shown here is derived from an EMBL/GenBank/DDBJ whole genome shotgun (WGS) entry which is preliminary data.</text>
</comment>
<dbReference type="GO" id="GO:0016874">
    <property type="term" value="F:ligase activity"/>
    <property type="evidence" value="ECO:0007669"/>
    <property type="project" value="UniProtKB-KW"/>
</dbReference>
<dbReference type="FunFam" id="3.40.50.12780:FF:000012">
    <property type="entry name" value="Non-ribosomal peptide synthetase"/>
    <property type="match status" value="1"/>
</dbReference>
<evidence type="ECO:0000313" key="10">
    <source>
        <dbReference type="EMBL" id="GHC99847.1"/>
    </source>
</evidence>
<dbReference type="InterPro" id="IPR000873">
    <property type="entry name" value="AMP-dep_synth/lig_dom"/>
</dbReference>
<dbReference type="SUPFAM" id="SSF56801">
    <property type="entry name" value="Acetyl-CoA synthetase-like"/>
    <property type="match status" value="2"/>
</dbReference>
<evidence type="ECO:0000256" key="5">
    <source>
        <dbReference type="ARBA" id="ARBA00022450"/>
    </source>
</evidence>
<evidence type="ECO:0000256" key="4">
    <source>
        <dbReference type="ARBA" id="ARBA00016743"/>
    </source>
</evidence>
<dbReference type="Pfam" id="PF13193">
    <property type="entry name" value="AMP-binding_C"/>
    <property type="match status" value="2"/>
</dbReference>
<dbReference type="GO" id="GO:0017000">
    <property type="term" value="P:antibiotic biosynthetic process"/>
    <property type="evidence" value="ECO:0007669"/>
    <property type="project" value="UniProtKB-ARBA"/>
</dbReference>
<dbReference type="GO" id="GO:0043041">
    <property type="term" value="P:amino acid activation for nonribosomal peptide biosynthetic process"/>
    <property type="evidence" value="ECO:0007669"/>
    <property type="project" value="TreeGrafter"/>
</dbReference>
<comment type="pathway">
    <text evidence="2">Siderophore biosynthesis; mycobactin biosynthesis.</text>
</comment>
<evidence type="ECO:0000256" key="1">
    <source>
        <dbReference type="ARBA" id="ARBA00001957"/>
    </source>
</evidence>
<dbReference type="InterPro" id="IPR036736">
    <property type="entry name" value="ACP-like_sf"/>
</dbReference>
<dbReference type="InterPro" id="IPR006162">
    <property type="entry name" value="Ppantetheine_attach_site"/>
</dbReference>
<dbReference type="EMBL" id="BMVC01000008">
    <property type="protein sequence ID" value="GHC99847.1"/>
    <property type="molecule type" value="Genomic_DNA"/>
</dbReference>
<keyword evidence="5" id="KW-0596">Phosphopantetheine</keyword>
<reference evidence="10" key="2">
    <citation type="submission" date="2020-09" db="EMBL/GenBank/DDBJ databases">
        <authorList>
            <person name="Sun Q."/>
            <person name="Ohkuma M."/>
        </authorList>
    </citation>
    <scope>NUCLEOTIDE SEQUENCE</scope>
    <source>
        <strain evidence="10">JCM 4637</strain>
    </source>
</reference>
<dbReference type="SUPFAM" id="SSF52777">
    <property type="entry name" value="CoA-dependent acyltransferases"/>
    <property type="match status" value="4"/>
</dbReference>
<dbReference type="InterPro" id="IPR023213">
    <property type="entry name" value="CAT-like_dom_sf"/>
</dbReference>
<evidence type="ECO:0000256" key="3">
    <source>
        <dbReference type="ARBA" id="ARBA00007380"/>
    </source>
</evidence>
<dbReference type="InterPro" id="IPR025110">
    <property type="entry name" value="AMP-bd_C"/>
</dbReference>
<dbReference type="GO" id="GO:0008610">
    <property type="term" value="P:lipid biosynthetic process"/>
    <property type="evidence" value="ECO:0007669"/>
    <property type="project" value="UniProtKB-ARBA"/>
</dbReference>
<dbReference type="InterPro" id="IPR045851">
    <property type="entry name" value="AMP-bd_C_sf"/>
</dbReference>
<dbReference type="InterPro" id="IPR042099">
    <property type="entry name" value="ANL_N_sf"/>
</dbReference>
<dbReference type="PANTHER" id="PTHR45527:SF10">
    <property type="entry name" value="PYOCHELIN SYNTHASE PCHF"/>
    <property type="match status" value="1"/>
</dbReference>
<dbReference type="GO" id="GO:0005737">
    <property type="term" value="C:cytoplasm"/>
    <property type="evidence" value="ECO:0007669"/>
    <property type="project" value="TreeGrafter"/>
</dbReference>
<reference evidence="10" key="1">
    <citation type="journal article" date="2014" name="Int. J. Syst. Evol. Microbiol.">
        <title>Complete genome sequence of Corynebacterium casei LMG S-19264T (=DSM 44701T), isolated from a smear-ripened cheese.</title>
        <authorList>
            <consortium name="US DOE Joint Genome Institute (JGI-PGF)"/>
            <person name="Walter F."/>
            <person name="Albersmeier A."/>
            <person name="Kalinowski J."/>
            <person name="Ruckert C."/>
        </authorList>
    </citation>
    <scope>NUCLEOTIDE SEQUENCE</scope>
    <source>
        <strain evidence="10">JCM 4637</strain>
    </source>
</reference>
<protein>
    <recommendedName>
        <fullName evidence="4">Phenyloxazoline synthase MbtB</fullName>
    </recommendedName>
    <alternativeName>
        <fullName evidence="8">Mycobactin synthetase protein B</fullName>
    </alternativeName>
</protein>
<feature type="domain" description="Carrier" evidence="9">
    <location>
        <begin position="2105"/>
        <end position="2180"/>
    </location>
</feature>
<dbReference type="Pfam" id="PF00550">
    <property type="entry name" value="PP-binding"/>
    <property type="match status" value="3"/>
</dbReference>
<dbReference type="Gene3D" id="3.30.559.30">
    <property type="entry name" value="Nonribosomal peptide synthetase, condensation domain"/>
    <property type="match status" value="2"/>
</dbReference>
<keyword evidence="7" id="KW-0436">Ligase</keyword>